<name>A0AA36DSM2_CYLNA</name>
<dbReference type="Proteomes" id="UP001176961">
    <property type="component" value="Unassembled WGS sequence"/>
</dbReference>
<feature type="chain" id="PRO_5041453786" evidence="1">
    <location>
        <begin position="20"/>
        <end position="70"/>
    </location>
</feature>
<proteinExistence type="predicted"/>
<comment type="caution">
    <text evidence="2">The sequence shown here is derived from an EMBL/GenBank/DDBJ whole genome shotgun (WGS) entry which is preliminary data.</text>
</comment>
<sequence length="70" mass="8188">MNLFLISFLLFPFLAGVASVPHTHPSLNKCDQRQCQQFCDKSDNGRYKGVCYFLEKEGLRYEYCRCNEKS</sequence>
<evidence type="ECO:0000313" key="2">
    <source>
        <dbReference type="EMBL" id="CAJ0591988.1"/>
    </source>
</evidence>
<feature type="signal peptide" evidence="1">
    <location>
        <begin position="1"/>
        <end position="19"/>
    </location>
</feature>
<keyword evidence="1" id="KW-0732">Signal</keyword>
<gene>
    <name evidence="2" type="ORF">CYNAS_LOCUS3971</name>
</gene>
<evidence type="ECO:0000256" key="1">
    <source>
        <dbReference type="SAM" id="SignalP"/>
    </source>
</evidence>
<organism evidence="2 3">
    <name type="scientific">Cylicocyclus nassatus</name>
    <name type="common">Nematode worm</name>
    <dbReference type="NCBI Taxonomy" id="53992"/>
    <lineage>
        <taxon>Eukaryota</taxon>
        <taxon>Metazoa</taxon>
        <taxon>Ecdysozoa</taxon>
        <taxon>Nematoda</taxon>
        <taxon>Chromadorea</taxon>
        <taxon>Rhabditida</taxon>
        <taxon>Rhabditina</taxon>
        <taxon>Rhabditomorpha</taxon>
        <taxon>Strongyloidea</taxon>
        <taxon>Strongylidae</taxon>
        <taxon>Cylicocyclus</taxon>
    </lineage>
</organism>
<evidence type="ECO:0000313" key="3">
    <source>
        <dbReference type="Proteomes" id="UP001176961"/>
    </source>
</evidence>
<keyword evidence="3" id="KW-1185">Reference proteome</keyword>
<dbReference type="AlphaFoldDB" id="A0AA36DSM2"/>
<dbReference type="EMBL" id="CATQJL010000001">
    <property type="protein sequence ID" value="CAJ0591988.1"/>
    <property type="molecule type" value="Genomic_DNA"/>
</dbReference>
<accession>A0AA36DSM2</accession>
<reference evidence="2" key="1">
    <citation type="submission" date="2023-07" db="EMBL/GenBank/DDBJ databases">
        <authorList>
            <consortium name="CYATHOMIX"/>
        </authorList>
    </citation>
    <scope>NUCLEOTIDE SEQUENCE</scope>
    <source>
        <strain evidence="2">N/A</strain>
    </source>
</reference>
<protein>
    <submittedName>
        <fullName evidence="2">Uncharacterized protein</fullName>
    </submittedName>
</protein>